<dbReference type="EMBL" id="JAFJMO010000012">
    <property type="protein sequence ID" value="KAJ8261183.1"/>
    <property type="molecule type" value="Genomic_DNA"/>
</dbReference>
<reference evidence="2" key="1">
    <citation type="journal article" date="2023" name="Science">
        <title>Genome structures resolve the early diversification of teleost fishes.</title>
        <authorList>
            <person name="Parey E."/>
            <person name="Louis A."/>
            <person name="Montfort J."/>
            <person name="Bouchez O."/>
            <person name="Roques C."/>
            <person name="Iampietro C."/>
            <person name="Lluch J."/>
            <person name="Castinel A."/>
            <person name="Donnadieu C."/>
            <person name="Desvignes T."/>
            <person name="Floi Bucao C."/>
            <person name="Jouanno E."/>
            <person name="Wen M."/>
            <person name="Mejri S."/>
            <person name="Dirks R."/>
            <person name="Jansen H."/>
            <person name="Henkel C."/>
            <person name="Chen W.J."/>
            <person name="Zahm M."/>
            <person name="Cabau C."/>
            <person name="Klopp C."/>
            <person name="Thompson A.W."/>
            <person name="Robinson-Rechavi M."/>
            <person name="Braasch I."/>
            <person name="Lecointre G."/>
            <person name="Bobe J."/>
            <person name="Postlethwait J.H."/>
            <person name="Berthelot C."/>
            <person name="Roest Crollius H."/>
            <person name="Guiguen Y."/>
        </authorList>
    </citation>
    <scope>NUCLEOTIDE SEQUENCE</scope>
    <source>
        <strain evidence="2">Concon-B</strain>
    </source>
</reference>
<keyword evidence="1" id="KW-0472">Membrane</keyword>
<proteinExistence type="predicted"/>
<evidence type="ECO:0000313" key="3">
    <source>
        <dbReference type="Proteomes" id="UP001152803"/>
    </source>
</evidence>
<keyword evidence="3" id="KW-1185">Reference proteome</keyword>
<name>A0A9Q1HU94_CONCO</name>
<evidence type="ECO:0000256" key="1">
    <source>
        <dbReference type="SAM" id="Phobius"/>
    </source>
</evidence>
<gene>
    <name evidence="2" type="ORF">COCON_G00169060</name>
</gene>
<feature type="transmembrane region" description="Helical" evidence="1">
    <location>
        <begin position="102"/>
        <end position="122"/>
    </location>
</feature>
<comment type="caution">
    <text evidence="2">The sequence shown here is derived from an EMBL/GenBank/DDBJ whole genome shotgun (WGS) entry which is preliminary data.</text>
</comment>
<protein>
    <submittedName>
        <fullName evidence="2">Uncharacterized protein</fullName>
    </submittedName>
</protein>
<dbReference type="Proteomes" id="UP001152803">
    <property type="component" value="Unassembled WGS sequence"/>
</dbReference>
<sequence length="132" mass="14372">MQGTLPSKSCNVSSCFFFTLVKFAQTRGRHFMYSVSKKSDGTQSGGGVGVAGVPLGRDVACVNKPSPGLLQYWHSQDSTSDHGPSTRYNCAPFFILKKKRSLILHACCGIAISSLLVIQTEILNNKFELILK</sequence>
<keyword evidence="1" id="KW-1133">Transmembrane helix</keyword>
<accession>A0A9Q1HU94</accession>
<evidence type="ECO:0000313" key="2">
    <source>
        <dbReference type="EMBL" id="KAJ8261183.1"/>
    </source>
</evidence>
<organism evidence="2 3">
    <name type="scientific">Conger conger</name>
    <name type="common">Conger eel</name>
    <name type="synonym">Muraena conger</name>
    <dbReference type="NCBI Taxonomy" id="82655"/>
    <lineage>
        <taxon>Eukaryota</taxon>
        <taxon>Metazoa</taxon>
        <taxon>Chordata</taxon>
        <taxon>Craniata</taxon>
        <taxon>Vertebrata</taxon>
        <taxon>Euteleostomi</taxon>
        <taxon>Actinopterygii</taxon>
        <taxon>Neopterygii</taxon>
        <taxon>Teleostei</taxon>
        <taxon>Anguilliformes</taxon>
        <taxon>Congridae</taxon>
        <taxon>Conger</taxon>
    </lineage>
</organism>
<dbReference type="AlphaFoldDB" id="A0A9Q1HU94"/>
<keyword evidence="1" id="KW-0812">Transmembrane</keyword>